<sequence>MSYERGAGVNNEPEDISYPNNKEQKEYYFMKCHICGEKILGRETITYEYAGQVEAVHESCYFKASSEI</sequence>
<dbReference type="Proteomes" id="UP000522007">
    <property type="component" value="Unassembled WGS sequence"/>
</dbReference>
<protein>
    <submittedName>
        <fullName evidence="1">Uncharacterized protein</fullName>
    </submittedName>
</protein>
<organism evidence="1 2">
    <name type="scientific">Listeria welshimeri</name>
    <dbReference type="NCBI Taxonomy" id="1643"/>
    <lineage>
        <taxon>Bacteria</taxon>
        <taxon>Bacillati</taxon>
        <taxon>Bacillota</taxon>
        <taxon>Bacilli</taxon>
        <taxon>Bacillales</taxon>
        <taxon>Listeriaceae</taxon>
        <taxon>Listeria</taxon>
    </lineage>
</organism>
<proteinExistence type="predicted"/>
<dbReference type="EMBL" id="JAAROP010000008">
    <property type="protein sequence ID" value="MBC1323058.1"/>
    <property type="molecule type" value="Genomic_DNA"/>
</dbReference>
<comment type="caution">
    <text evidence="1">The sequence shown here is derived from an EMBL/GenBank/DDBJ whole genome shotgun (WGS) entry which is preliminary data.</text>
</comment>
<name>A0A7X0T5M9_LISWE</name>
<dbReference type="AlphaFoldDB" id="A0A7X0T5M9"/>
<evidence type="ECO:0000313" key="1">
    <source>
        <dbReference type="EMBL" id="MBC1323058.1"/>
    </source>
</evidence>
<gene>
    <name evidence="1" type="ORF">HB853_08885</name>
</gene>
<evidence type="ECO:0000313" key="2">
    <source>
        <dbReference type="Proteomes" id="UP000522007"/>
    </source>
</evidence>
<reference evidence="1 2" key="1">
    <citation type="submission" date="2020-03" db="EMBL/GenBank/DDBJ databases">
        <title>Soil Listeria distribution.</title>
        <authorList>
            <person name="Liao J."/>
            <person name="Wiedmann M."/>
        </authorList>
    </citation>
    <scope>NUCLEOTIDE SEQUENCE [LARGE SCALE GENOMIC DNA]</scope>
    <source>
        <strain evidence="1 2">FSL L7-1829</strain>
    </source>
</reference>
<accession>A0A7X0T5M9</accession>